<dbReference type="Proteomes" id="UP000449547">
    <property type="component" value="Unassembled WGS sequence"/>
</dbReference>
<dbReference type="AlphaFoldDB" id="A0A642UEA5"/>
<protein>
    <submittedName>
        <fullName evidence="2">Uncharacterized protein</fullName>
    </submittedName>
</protein>
<organism evidence="2 3">
    <name type="scientific">Diutina rugosa</name>
    <name type="common">Yeast</name>
    <name type="synonym">Candida rugosa</name>
    <dbReference type="NCBI Taxonomy" id="5481"/>
    <lineage>
        <taxon>Eukaryota</taxon>
        <taxon>Fungi</taxon>
        <taxon>Dikarya</taxon>
        <taxon>Ascomycota</taxon>
        <taxon>Saccharomycotina</taxon>
        <taxon>Pichiomycetes</taxon>
        <taxon>Debaryomycetaceae</taxon>
        <taxon>Diutina</taxon>
    </lineage>
</organism>
<dbReference type="SUPFAM" id="SSF57903">
    <property type="entry name" value="FYVE/PHD zinc finger"/>
    <property type="match status" value="1"/>
</dbReference>
<comment type="caution">
    <text evidence="2">The sequence shown here is derived from an EMBL/GenBank/DDBJ whole genome shotgun (WGS) entry which is preliminary data.</text>
</comment>
<dbReference type="VEuPathDB" id="FungiDB:DIURU_005208"/>
<evidence type="ECO:0000313" key="3">
    <source>
        <dbReference type="Proteomes" id="UP000449547"/>
    </source>
</evidence>
<feature type="region of interest" description="Disordered" evidence="1">
    <location>
        <begin position="65"/>
        <end position="102"/>
    </location>
</feature>
<sequence>MGALDTPENKPHKRELCPYQVCQDPFATTWVHCATCAQAYHQQCAHHDAADEPFTCDRCAHKRRRPRSSSLESAGALSPRAASAPVTTTPQSEGNGQRKREAPVALLASRREAKPPLPPWSRPHEPLFGWEWREVAIALATQYGKQVDPHPAKVARAQSDLGAFYQQLCNANISETTNKGLKKTVYDLSALSRSPRSHRAIVEISKSINPEIIEDYLAFYEACVAIGVANVPPPQAPGAEWAPPVTSPKLEPAAIVTKRPHTSNSETTSETTSSSSSSSSSSSLSKRPRFDHPSPVSEVEDGELSLKPTMAPWEFQVLAFALAAQYNVDTRSSPEWERRVAADPDECLEFMYQMSLVSPHQELTLSTYTGSYMDVQSPRPFEKWRQLGRRLTPVVVPFYLAYYRVCVEHSIEPKMLI</sequence>
<gene>
    <name evidence="2" type="ORF">DIURU_005208</name>
</gene>
<dbReference type="EMBL" id="SWFT01000156">
    <property type="protein sequence ID" value="KAA8897492.1"/>
    <property type="molecule type" value="Genomic_DNA"/>
</dbReference>
<feature type="compositionally biased region" description="Low complexity" evidence="1">
    <location>
        <begin position="262"/>
        <end position="285"/>
    </location>
</feature>
<dbReference type="RefSeq" id="XP_034010003.1">
    <property type="nucleotide sequence ID" value="XM_034158165.1"/>
</dbReference>
<evidence type="ECO:0000256" key="1">
    <source>
        <dbReference type="SAM" id="MobiDB-lite"/>
    </source>
</evidence>
<name>A0A642UEA5_DIURU</name>
<evidence type="ECO:0000313" key="2">
    <source>
        <dbReference type="EMBL" id="KAA8897492.1"/>
    </source>
</evidence>
<dbReference type="GeneID" id="54783859"/>
<keyword evidence="3" id="KW-1185">Reference proteome</keyword>
<reference evidence="2 3" key="1">
    <citation type="submission" date="2019-07" db="EMBL/GenBank/DDBJ databases">
        <title>Genome assembly of two rare yeast pathogens: Diutina rugosa and Trichomonascus ciferrii.</title>
        <authorList>
            <person name="Mixao V."/>
            <person name="Saus E."/>
            <person name="Hansen A."/>
            <person name="Lass-Flor C."/>
            <person name="Gabaldon T."/>
        </authorList>
    </citation>
    <scope>NUCLEOTIDE SEQUENCE [LARGE SCALE GENOMIC DNA]</scope>
    <source>
        <strain evidence="2 3">CBS 613</strain>
    </source>
</reference>
<dbReference type="InterPro" id="IPR011011">
    <property type="entry name" value="Znf_FYVE_PHD"/>
</dbReference>
<accession>A0A642UEA5</accession>
<proteinExistence type="predicted"/>
<feature type="region of interest" description="Disordered" evidence="1">
    <location>
        <begin position="255"/>
        <end position="303"/>
    </location>
</feature>
<feature type="compositionally biased region" description="Polar residues" evidence="1">
    <location>
        <begin position="85"/>
        <end position="95"/>
    </location>
</feature>